<dbReference type="AlphaFoldDB" id="X1F3J1"/>
<sequence length="163" mass="18270">LIELRRCGINQNSIMLPNPAPNVTIPPKEHSAFTIFCPQGVWSIKHPSRIIQAARIVGEKEPSIRFVMPVGSERVWGCPLDWLEIDNIEFLPSLPYPKMLELYAMADVVAPFSAAEILPWTIFEGFIAGKPVIADILGKVQSVHIKHIEEMISWFGTPSRISL</sequence>
<reference evidence="2" key="1">
    <citation type="journal article" date="2014" name="Front. Microbiol.">
        <title>High frequency of phylogenetically diverse reductive dehalogenase-homologous genes in deep subseafloor sedimentary metagenomes.</title>
        <authorList>
            <person name="Kawai M."/>
            <person name="Futagami T."/>
            <person name="Toyoda A."/>
            <person name="Takaki Y."/>
            <person name="Nishi S."/>
            <person name="Hori S."/>
            <person name="Arai W."/>
            <person name="Tsubouchi T."/>
            <person name="Morono Y."/>
            <person name="Uchiyama I."/>
            <person name="Ito T."/>
            <person name="Fujiyama A."/>
            <person name="Inagaki F."/>
            <person name="Takami H."/>
        </authorList>
    </citation>
    <scope>NUCLEOTIDE SEQUENCE</scope>
    <source>
        <strain evidence="2">Expedition CK06-06</strain>
    </source>
</reference>
<dbReference type="Pfam" id="PF00534">
    <property type="entry name" value="Glycos_transf_1"/>
    <property type="match status" value="1"/>
</dbReference>
<accession>X1F3J1</accession>
<comment type="caution">
    <text evidence="2">The sequence shown here is derived from an EMBL/GenBank/DDBJ whole genome shotgun (WGS) entry which is preliminary data.</text>
</comment>
<dbReference type="SUPFAM" id="SSF53756">
    <property type="entry name" value="UDP-Glycosyltransferase/glycogen phosphorylase"/>
    <property type="match status" value="1"/>
</dbReference>
<gene>
    <name evidence="2" type="ORF">S01H4_61989</name>
</gene>
<dbReference type="EMBL" id="BART01036879">
    <property type="protein sequence ID" value="GAH15378.1"/>
    <property type="molecule type" value="Genomic_DNA"/>
</dbReference>
<feature type="non-terminal residue" evidence="2">
    <location>
        <position position="1"/>
    </location>
</feature>
<protein>
    <recommendedName>
        <fullName evidence="1">Glycosyl transferase family 1 domain-containing protein</fullName>
    </recommendedName>
</protein>
<feature type="non-terminal residue" evidence="2">
    <location>
        <position position="163"/>
    </location>
</feature>
<proteinExistence type="predicted"/>
<organism evidence="2">
    <name type="scientific">marine sediment metagenome</name>
    <dbReference type="NCBI Taxonomy" id="412755"/>
    <lineage>
        <taxon>unclassified sequences</taxon>
        <taxon>metagenomes</taxon>
        <taxon>ecological metagenomes</taxon>
    </lineage>
</organism>
<name>X1F3J1_9ZZZZ</name>
<dbReference type="InterPro" id="IPR001296">
    <property type="entry name" value="Glyco_trans_1"/>
</dbReference>
<feature type="domain" description="Glycosyl transferase family 1" evidence="1">
    <location>
        <begin position="45"/>
        <end position="134"/>
    </location>
</feature>
<dbReference type="GO" id="GO:0016757">
    <property type="term" value="F:glycosyltransferase activity"/>
    <property type="evidence" value="ECO:0007669"/>
    <property type="project" value="InterPro"/>
</dbReference>
<evidence type="ECO:0000259" key="1">
    <source>
        <dbReference type="Pfam" id="PF00534"/>
    </source>
</evidence>
<dbReference type="Gene3D" id="3.40.50.2000">
    <property type="entry name" value="Glycogen Phosphorylase B"/>
    <property type="match status" value="1"/>
</dbReference>
<evidence type="ECO:0000313" key="2">
    <source>
        <dbReference type="EMBL" id="GAH15378.1"/>
    </source>
</evidence>